<protein>
    <submittedName>
        <fullName evidence="1">Uncharacterized protein</fullName>
    </submittedName>
</protein>
<evidence type="ECO:0000313" key="1">
    <source>
        <dbReference type="EMBL" id="KAJ2893995.1"/>
    </source>
</evidence>
<reference evidence="1" key="1">
    <citation type="submission" date="2022-07" db="EMBL/GenBank/DDBJ databases">
        <title>Phylogenomic reconstructions and comparative analyses of Kickxellomycotina fungi.</title>
        <authorList>
            <person name="Reynolds N.K."/>
            <person name="Stajich J.E."/>
            <person name="Barry K."/>
            <person name="Grigoriev I.V."/>
            <person name="Crous P."/>
            <person name="Smith M.E."/>
        </authorList>
    </citation>
    <scope>NUCLEOTIDE SEQUENCE</scope>
    <source>
        <strain evidence="1">CBS 190363</strain>
    </source>
</reference>
<keyword evidence="2" id="KW-1185">Reference proteome</keyword>
<comment type="caution">
    <text evidence="1">The sequence shown here is derived from an EMBL/GenBank/DDBJ whole genome shotgun (WGS) entry which is preliminary data.</text>
</comment>
<proteinExistence type="predicted"/>
<evidence type="ECO:0000313" key="2">
    <source>
        <dbReference type="Proteomes" id="UP001139981"/>
    </source>
</evidence>
<name>A0ACC1M3T0_9FUNG</name>
<sequence length="84" mass="9076">MESLAAQLSALQSNLSGVQRSVASLESSKGVTANEVTGILRDELKTATQPLHDQGQELRAETSALHKKIADLRAYVDELVVEEE</sequence>
<organism evidence="1 2">
    <name type="scientific">Coemansia aciculifera</name>
    <dbReference type="NCBI Taxonomy" id="417176"/>
    <lineage>
        <taxon>Eukaryota</taxon>
        <taxon>Fungi</taxon>
        <taxon>Fungi incertae sedis</taxon>
        <taxon>Zoopagomycota</taxon>
        <taxon>Kickxellomycotina</taxon>
        <taxon>Kickxellomycetes</taxon>
        <taxon>Kickxellales</taxon>
        <taxon>Kickxellaceae</taxon>
        <taxon>Coemansia</taxon>
    </lineage>
</organism>
<accession>A0ACC1M3T0</accession>
<dbReference type="Proteomes" id="UP001139981">
    <property type="component" value="Unassembled WGS sequence"/>
</dbReference>
<dbReference type="EMBL" id="JANBVB010000469">
    <property type="protein sequence ID" value="KAJ2893995.1"/>
    <property type="molecule type" value="Genomic_DNA"/>
</dbReference>
<gene>
    <name evidence="1" type="ORF">IWW38_002709</name>
</gene>